<dbReference type="SUPFAM" id="SSF69336">
    <property type="entry name" value="Alpha subunit of glutamate synthase, C-terminal domain"/>
    <property type="match status" value="1"/>
</dbReference>
<evidence type="ECO:0000313" key="5">
    <source>
        <dbReference type="Proteomes" id="UP001273136"/>
    </source>
</evidence>
<gene>
    <name evidence="4" type="ORF">McpAg1_01650</name>
</gene>
<protein>
    <recommendedName>
        <fullName evidence="2">formylmethanofuran dehydrogenase</fullName>
        <ecNumber evidence="2">1.2.7.12</ecNumber>
    </recommendedName>
</protein>
<sequence length="268" mass="28879">MKTVTIKLKKVPTLYLECESVTPDKFAGKSLEAIAALPCSEGKSNYKLGDWFEISGSAGATAAETKIDVYGPGTSKCKYFGAWMSAGEVVVNGTADMFTGSWMTGGKLHVKGDVRSFSGLQMKGGEMLVEGRAWNYLGAAYRGDWRGMQGGLIRVKGDAGSDLGTFMNGGTIIVEGNVDIHTGTHADGGTIIIKGKAHRRVGGQMVKGEIYVFKGCDVMMPGFKKVEEREIEVDGEKHVFNVFIGDLGERHSKSKGEVVYGHLYTLKE</sequence>
<dbReference type="InterPro" id="IPR017550">
    <property type="entry name" value="Formylmethanofuran_DH_suC"/>
</dbReference>
<evidence type="ECO:0000256" key="1">
    <source>
        <dbReference type="ARBA" id="ARBA00004830"/>
    </source>
</evidence>
<reference evidence="4" key="1">
    <citation type="submission" date="2023-06" db="EMBL/GenBank/DDBJ databases">
        <title>Genome sequence of Methancorpusculaceae sp. Ag1.</title>
        <authorList>
            <person name="Protasov E."/>
            <person name="Platt K."/>
            <person name="Poehlein A."/>
            <person name="Daniel R."/>
            <person name="Brune A."/>
        </authorList>
    </citation>
    <scope>NUCLEOTIDE SEQUENCE</scope>
    <source>
        <strain evidence="4">Ag1</strain>
    </source>
</reference>
<comment type="pathway">
    <text evidence="1">One-carbon metabolism; methanogenesis from CO(2); 5,10-methenyl-5,6,7,8-tetrahydromethanopterin from CO(2): step 1/3.</text>
</comment>
<dbReference type="GO" id="GO:0018493">
    <property type="term" value="F:formylmethanofuran dehydrogenase activity"/>
    <property type="evidence" value="ECO:0007669"/>
    <property type="project" value="UniProtKB-EC"/>
</dbReference>
<dbReference type="RefSeq" id="WP_338093380.1">
    <property type="nucleotide sequence ID" value="NZ_JAWDKA010000001.1"/>
</dbReference>
<accession>A0AAE4MBC0</accession>
<dbReference type="NCBIfam" id="TIGR03122">
    <property type="entry name" value="one_C_dehyd_C"/>
    <property type="match status" value="1"/>
</dbReference>
<evidence type="ECO:0000256" key="3">
    <source>
        <dbReference type="ARBA" id="ARBA00048228"/>
    </source>
</evidence>
<dbReference type="GO" id="GO:0015948">
    <property type="term" value="P:methanogenesis"/>
    <property type="evidence" value="ECO:0007669"/>
    <property type="project" value="InterPro"/>
</dbReference>
<name>A0AAE4MBC0_9EURY</name>
<dbReference type="AlphaFoldDB" id="A0AAE4MBC0"/>
<dbReference type="PANTHER" id="PTHR39673">
    <property type="entry name" value="TUNGSTEN FORMYLMETHANOFURAN DEHYDROGENASE, SUBUNIT C (FWDC)"/>
    <property type="match status" value="1"/>
</dbReference>
<dbReference type="Proteomes" id="UP001273136">
    <property type="component" value="Unassembled WGS sequence"/>
</dbReference>
<dbReference type="EC" id="1.2.7.12" evidence="2"/>
<proteinExistence type="predicted"/>
<comment type="catalytic activity">
    <reaction evidence="3">
        <text>N-formylmethanofuran + 2 oxidized [2Fe-2S]-[ferredoxin] + H2O = methanofuran + 2 reduced [2Fe-2S]-[ferredoxin] + CO2 + H(+)</text>
        <dbReference type="Rhea" id="RHEA:19841"/>
        <dbReference type="Rhea" id="RHEA-COMP:10000"/>
        <dbReference type="Rhea" id="RHEA-COMP:10001"/>
        <dbReference type="ChEBI" id="CHEBI:15377"/>
        <dbReference type="ChEBI" id="CHEBI:15378"/>
        <dbReference type="ChEBI" id="CHEBI:16526"/>
        <dbReference type="ChEBI" id="CHEBI:33737"/>
        <dbReference type="ChEBI" id="CHEBI:33738"/>
        <dbReference type="ChEBI" id="CHEBI:57727"/>
        <dbReference type="ChEBI" id="CHEBI:58151"/>
        <dbReference type="EC" id="1.2.7.12"/>
    </reaction>
</comment>
<keyword evidence="5" id="KW-1185">Reference proteome</keyword>
<dbReference type="Gene3D" id="2.160.20.60">
    <property type="entry name" value="Glutamate synthase, alpha subunit, C-terminal domain"/>
    <property type="match status" value="1"/>
</dbReference>
<organism evidence="4 5">
    <name type="scientific">Methanorbis furvi</name>
    <dbReference type="NCBI Taxonomy" id="3028299"/>
    <lineage>
        <taxon>Archaea</taxon>
        <taxon>Methanobacteriati</taxon>
        <taxon>Methanobacteriota</taxon>
        <taxon>Stenosarchaea group</taxon>
        <taxon>Methanomicrobia</taxon>
        <taxon>Methanomicrobiales</taxon>
        <taxon>Methanocorpusculaceae</taxon>
        <taxon>Methanorbis</taxon>
    </lineage>
</organism>
<dbReference type="InterPro" id="IPR036485">
    <property type="entry name" value="Glu_synth_asu_C_sf"/>
</dbReference>
<evidence type="ECO:0000256" key="2">
    <source>
        <dbReference type="ARBA" id="ARBA00012692"/>
    </source>
</evidence>
<dbReference type="EMBL" id="JAWDKA010000001">
    <property type="protein sequence ID" value="MDV0440986.1"/>
    <property type="molecule type" value="Genomic_DNA"/>
</dbReference>
<dbReference type="GO" id="GO:0046914">
    <property type="term" value="F:transition metal ion binding"/>
    <property type="evidence" value="ECO:0007669"/>
    <property type="project" value="InterPro"/>
</dbReference>
<dbReference type="PANTHER" id="PTHR39673:SF5">
    <property type="entry name" value="TUNGSTEN-CONTAINING FORMYLMETHANOFURAN DEHYDROGENASE 2 SUBUNIT C"/>
    <property type="match status" value="1"/>
</dbReference>
<comment type="caution">
    <text evidence="4">The sequence shown here is derived from an EMBL/GenBank/DDBJ whole genome shotgun (WGS) entry which is preliminary data.</text>
</comment>
<evidence type="ECO:0000313" key="4">
    <source>
        <dbReference type="EMBL" id="MDV0440986.1"/>
    </source>
</evidence>